<dbReference type="PANTHER" id="PTHR31806:SF8">
    <property type="entry name" value="TRANSPORTER, PUTATIVE (AFU_ORTHOLOGUE AFUA_2G03000)-RELATED"/>
    <property type="match status" value="1"/>
</dbReference>
<keyword evidence="6 8" id="KW-0472">Membrane</keyword>
<organism evidence="9 10">
    <name type="scientific">Ramularia collo-cygni</name>
    <dbReference type="NCBI Taxonomy" id="112498"/>
    <lineage>
        <taxon>Eukaryota</taxon>
        <taxon>Fungi</taxon>
        <taxon>Dikarya</taxon>
        <taxon>Ascomycota</taxon>
        <taxon>Pezizomycotina</taxon>
        <taxon>Dothideomycetes</taxon>
        <taxon>Dothideomycetidae</taxon>
        <taxon>Mycosphaerellales</taxon>
        <taxon>Mycosphaerellaceae</taxon>
        <taxon>Ramularia</taxon>
    </lineage>
</organism>
<feature type="region of interest" description="Disordered" evidence="7">
    <location>
        <begin position="1"/>
        <end position="34"/>
    </location>
</feature>
<feature type="transmembrane region" description="Helical" evidence="8">
    <location>
        <begin position="232"/>
        <end position="253"/>
    </location>
</feature>
<dbReference type="EMBL" id="FJUY01000012">
    <property type="protein sequence ID" value="CZT22006.1"/>
    <property type="molecule type" value="Genomic_DNA"/>
</dbReference>
<feature type="compositionally biased region" description="Polar residues" evidence="7">
    <location>
        <begin position="13"/>
        <end position="34"/>
    </location>
</feature>
<dbReference type="Proteomes" id="UP000225277">
    <property type="component" value="Unassembled WGS sequence"/>
</dbReference>
<protein>
    <submittedName>
        <fullName evidence="9">Related to TPN1 Pyridoxine transporter</fullName>
    </submittedName>
</protein>
<keyword evidence="5 8" id="KW-1133">Transmembrane helix</keyword>
<dbReference type="InterPro" id="IPR026030">
    <property type="entry name" value="Pur-cyt_permease_Fcy2/21/22"/>
</dbReference>
<name>A0A2D3VDV9_9PEZI</name>
<dbReference type="Pfam" id="PF02133">
    <property type="entry name" value="Transp_cyt_pur"/>
    <property type="match status" value="2"/>
</dbReference>
<evidence type="ECO:0000256" key="2">
    <source>
        <dbReference type="ARBA" id="ARBA00008974"/>
    </source>
</evidence>
<proteinExistence type="inferred from homology"/>
<dbReference type="AlphaFoldDB" id="A0A2D3VDV9"/>
<evidence type="ECO:0000256" key="6">
    <source>
        <dbReference type="ARBA" id="ARBA00023136"/>
    </source>
</evidence>
<dbReference type="STRING" id="112498.A0A2D3VDV9"/>
<comment type="subcellular location">
    <subcellularLocation>
        <location evidence="1">Membrane</location>
        <topology evidence="1">Multi-pass membrane protein</topology>
    </subcellularLocation>
</comment>
<dbReference type="GeneID" id="35602982"/>
<keyword evidence="3" id="KW-0813">Transport</keyword>
<dbReference type="GO" id="GO:0000329">
    <property type="term" value="C:fungal-type vacuole membrane"/>
    <property type="evidence" value="ECO:0007669"/>
    <property type="project" value="TreeGrafter"/>
</dbReference>
<gene>
    <name evidence="9" type="ORF">RCC_07875</name>
</gene>
<dbReference type="OrthoDB" id="5428495at2759"/>
<dbReference type="RefSeq" id="XP_023628895.1">
    <property type="nucleotide sequence ID" value="XM_023773127.1"/>
</dbReference>
<feature type="transmembrane region" description="Helical" evidence="8">
    <location>
        <begin position="273"/>
        <end position="292"/>
    </location>
</feature>
<evidence type="ECO:0000313" key="9">
    <source>
        <dbReference type="EMBL" id="CZT22006.1"/>
    </source>
</evidence>
<reference evidence="9 10" key="1">
    <citation type="submission" date="2016-03" db="EMBL/GenBank/DDBJ databases">
        <authorList>
            <person name="Ploux O."/>
        </authorList>
    </citation>
    <scope>NUCLEOTIDE SEQUENCE [LARGE SCALE GENOMIC DNA]</scope>
    <source>
        <strain evidence="9 10">URUG2</strain>
    </source>
</reference>
<evidence type="ECO:0000256" key="3">
    <source>
        <dbReference type="ARBA" id="ARBA00022448"/>
    </source>
</evidence>
<evidence type="ECO:0000256" key="4">
    <source>
        <dbReference type="ARBA" id="ARBA00022692"/>
    </source>
</evidence>
<dbReference type="PANTHER" id="PTHR31806">
    <property type="entry name" value="PURINE-CYTOSINE PERMEASE FCY2-RELATED"/>
    <property type="match status" value="1"/>
</dbReference>
<dbReference type="GO" id="GO:0005886">
    <property type="term" value="C:plasma membrane"/>
    <property type="evidence" value="ECO:0007669"/>
    <property type="project" value="TreeGrafter"/>
</dbReference>
<accession>A0A2D3VDV9</accession>
<dbReference type="GO" id="GO:0022857">
    <property type="term" value="F:transmembrane transporter activity"/>
    <property type="evidence" value="ECO:0007669"/>
    <property type="project" value="InterPro"/>
</dbReference>
<feature type="transmembrane region" description="Helical" evidence="8">
    <location>
        <begin position="357"/>
        <end position="376"/>
    </location>
</feature>
<feature type="transmembrane region" description="Helical" evidence="8">
    <location>
        <begin position="150"/>
        <end position="169"/>
    </location>
</feature>
<evidence type="ECO:0000313" key="10">
    <source>
        <dbReference type="Proteomes" id="UP000225277"/>
    </source>
</evidence>
<evidence type="ECO:0000256" key="8">
    <source>
        <dbReference type="SAM" id="Phobius"/>
    </source>
</evidence>
<feature type="transmembrane region" description="Helical" evidence="8">
    <location>
        <begin position="304"/>
        <end position="331"/>
    </location>
</feature>
<keyword evidence="10" id="KW-1185">Reference proteome</keyword>
<feature type="transmembrane region" description="Helical" evidence="8">
    <location>
        <begin position="189"/>
        <end position="211"/>
    </location>
</feature>
<evidence type="ECO:0000256" key="7">
    <source>
        <dbReference type="SAM" id="MobiDB-lite"/>
    </source>
</evidence>
<dbReference type="InterPro" id="IPR001248">
    <property type="entry name" value="Pur-cyt_permease"/>
</dbReference>
<evidence type="ECO:0000256" key="1">
    <source>
        <dbReference type="ARBA" id="ARBA00004141"/>
    </source>
</evidence>
<keyword evidence="4 8" id="KW-0812">Transmembrane</keyword>
<dbReference type="Gene3D" id="1.10.4160.10">
    <property type="entry name" value="Hydantoin permease"/>
    <property type="match status" value="2"/>
</dbReference>
<evidence type="ECO:0000256" key="5">
    <source>
        <dbReference type="ARBA" id="ARBA00022989"/>
    </source>
</evidence>
<comment type="similarity">
    <text evidence="2">Belongs to the purine-cytosine permease (2.A.39) family.</text>
</comment>
<sequence length="380" mass="40792">MSDPTNDPEKGEITSTTKFEASSTTSKASISEGQITPIKSSRTTQFWTALRSELTETRGVSRVPPNARQSASSTQYIQMISLWTSANLTANHLALGLLGPKIYGLSFLDSALCATFGVLTGCLCTAYIATFGPQSGNRTMIVTRYHMGWWPSRLVVVLNLVIMIGYGVIDSVVGGQMISAVAGGQNLSIVVGVVIVAVVTWAITVIGLPLLHIYERYGWIPQATITANRLSMFSLCLGATSAWAPAAADFYVYYPETTPKTLVFLLTWAGEALGYLFTLYLGIGIASGIPNNPTWYAANEISPGAILVASFDSLGGFGKFLATIVMLGVIANNAPGTYACGLGFQCLGSWPLRVPRMVWNSFAVLVAFYLLWGIGVRYGW</sequence>
<feature type="transmembrane region" description="Helical" evidence="8">
    <location>
        <begin position="102"/>
        <end position="129"/>
    </location>
</feature>